<dbReference type="Proteomes" id="UP000054007">
    <property type="component" value="Unassembled WGS sequence"/>
</dbReference>
<dbReference type="InterPro" id="IPR032675">
    <property type="entry name" value="LRR_dom_sf"/>
</dbReference>
<dbReference type="EMBL" id="KN880703">
    <property type="protein sequence ID" value="KIY63340.1"/>
    <property type="molecule type" value="Genomic_DNA"/>
</dbReference>
<name>A0A0D7AZE7_9AGAR</name>
<dbReference type="STRING" id="1314674.A0A0D7AZE7"/>
<accession>A0A0D7AZE7</accession>
<proteinExistence type="predicted"/>
<dbReference type="SUPFAM" id="SSF52047">
    <property type="entry name" value="RNI-like"/>
    <property type="match status" value="1"/>
</dbReference>
<sequence>MASSHSHPSHGPSSRVYDLPTEILCEIFFYCLDSPDNAGSYDLFTRNRACDGRTSPWDLTAVCRSWRQVGLDMPRLWCAPTFDITGEEEIQFHSDWPQEEWNCLTTALTRARNELITLDINLNGQHTYHWLSGLENVFPRVETLYLSGLPVRVMHNAGGHRFPRLRKLGLSVKFDHAEFERLHPDDALLDWNSVLSIIESSAPLHELTLALNIEDVILSIENISLNPSELPFTLEELTTLTLSTGSLIAMVPLLRTCPSLSTLTIRSAYMDSRIVMAPSGGITVALPSLQSLTLSNVFTTSVPSLLKCPQLRQLTATGHRPLSPVILRGILSRSHCALQTLDMEFRRAPLPDSEAIWRDILPLLSQLNTLTLRLGHAGVVASTLLLFTQPNAFPVLSSLVVRIGDSLDDVLFDEIAQSMENSERYQPAEAALVHFLDACVHKADGGVLPSLDVCFLHASYPHTDAGMPVHQQEFQLLAQMRRWKAEGVQVIASQRCKSAEGGYETLV</sequence>
<protein>
    <submittedName>
        <fullName evidence="1">Uncharacterized protein</fullName>
    </submittedName>
</protein>
<organism evidence="1 2">
    <name type="scientific">Cylindrobasidium torrendii FP15055 ss-10</name>
    <dbReference type="NCBI Taxonomy" id="1314674"/>
    <lineage>
        <taxon>Eukaryota</taxon>
        <taxon>Fungi</taxon>
        <taxon>Dikarya</taxon>
        <taxon>Basidiomycota</taxon>
        <taxon>Agaricomycotina</taxon>
        <taxon>Agaricomycetes</taxon>
        <taxon>Agaricomycetidae</taxon>
        <taxon>Agaricales</taxon>
        <taxon>Marasmiineae</taxon>
        <taxon>Physalacriaceae</taxon>
        <taxon>Cylindrobasidium</taxon>
    </lineage>
</organism>
<keyword evidence="2" id="KW-1185">Reference proteome</keyword>
<dbReference type="AlphaFoldDB" id="A0A0D7AZE7"/>
<evidence type="ECO:0000313" key="1">
    <source>
        <dbReference type="EMBL" id="KIY63340.1"/>
    </source>
</evidence>
<evidence type="ECO:0000313" key="2">
    <source>
        <dbReference type="Proteomes" id="UP000054007"/>
    </source>
</evidence>
<gene>
    <name evidence="1" type="ORF">CYLTODRAFT_493991</name>
</gene>
<dbReference type="Gene3D" id="3.80.10.10">
    <property type="entry name" value="Ribonuclease Inhibitor"/>
    <property type="match status" value="1"/>
</dbReference>
<reference evidence="1 2" key="1">
    <citation type="journal article" date="2015" name="Fungal Genet. Biol.">
        <title>Evolution of novel wood decay mechanisms in Agaricales revealed by the genome sequences of Fistulina hepatica and Cylindrobasidium torrendii.</title>
        <authorList>
            <person name="Floudas D."/>
            <person name="Held B.W."/>
            <person name="Riley R."/>
            <person name="Nagy L.G."/>
            <person name="Koehler G."/>
            <person name="Ransdell A.S."/>
            <person name="Younus H."/>
            <person name="Chow J."/>
            <person name="Chiniquy J."/>
            <person name="Lipzen A."/>
            <person name="Tritt A."/>
            <person name="Sun H."/>
            <person name="Haridas S."/>
            <person name="LaButti K."/>
            <person name="Ohm R.A."/>
            <person name="Kues U."/>
            <person name="Blanchette R.A."/>
            <person name="Grigoriev I.V."/>
            <person name="Minto R.E."/>
            <person name="Hibbett D.S."/>
        </authorList>
    </citation>
    <scope>NUCLEOTIDE SEQUENCE [LARGE SCALE GENOMIC DNA]</scope>
    <source>
        <strain evidence="1 2">FP15055 ss-10</strain>
    </source>
</reference>
<dbReference type="OrthoDB" id="3365698at2759"/>